<accession>A0A4C1XNY9</accession>
<reference evidence="1 2" key="1">
    <citation type="journal article" date="2019" name="Commun. Biol.">
        <title>The bagworm genome reveals a unique fibroin gene that provides high tensile strength.</title>
        <authorList>
            <person name="Kono N."/>
            <person name="Nakamura H."/>
            <person name="Ohtoshi R."/>
            <person name="Tomita M."/>
            <person name="Numata K."/>
            <person name="Arakawa K."/>
        </authorList>
    </citation>
    <scope>NUCLEOTIDE SEQUENCE [LARGE SCALE GENOMIC DNA]</scope>
</reference>
<comment type="caution">
    <text evidence="1">The sequence shown here is derived from an EMBL/GenBank/DDBJ whole genome shotgun (WGS) entry which is preliminary data.</text>
</comment>
<protein>
    <submittedName>
        <fullName evidence="1">Uncharacterized protein</fullName>
    </submittedName>
</protein>
<proteinExistence type="predicted"/>
<organism evidence="1 2">
    <name type="scientific">Eumeta variegata</name>
    <name type="common">Bagworm moth</name>
    <name type="synonym">Eumeta japonica</name>
    <dbReference type="NCBI Taxonomy" id="151549"/>
    <lineage>
        <taxon>Eukaryota</taxon>
        <taxon>Metazoa</taxon>
        <taxon>Ecdysozoa</taxon>
        <taxon>Arthropoda</taxon>
        <taxon>Hexapoda</taxon>
        <taxon>Insecta</taxon>
        <taxon>Pterygota</taxon>
        <taxon>Neoptera</taxon>
        <taxon>Endopterygota</taxon>
        <taxon>Lepidoptera</taxon>
        <taxon>Glossata</taxon>
        <taxon>Ditrysia</taxon>
        <taxon>Tineoidea</taxon>
        <taxon>Psychidae</taxon>
        <taxon>Oiketicinae</taxon>
        <taxon>Eumeta</taxon>
    </lineage>
</organism>
<sequence>MERPSGTQSLGPWAHKVGVLRHRACVLKHTEPRSLDVQNYGFSYVVSATAKEELVENLAHKSQSYRRIQYYVIFQPTAQADRPAFLLFAEELVDAARCSLQVTVCITSRLAGGGRACGGGRRRGPGAHARWTALTLHNALNESTLADGPAHLLGTKPWSCFLCLCRKLHYPQVILPIFYFDTKFQIGSMIGSGIGIERGTDSRIENRTRIRIKSVTGIEIENDTEI</sequence>
<dbReference type="AlphaFoldDB" id="A0A4C1XNY9"/>
<keyword evidence="2" id="KW-1185">Reference proteome</keyword>
<evidence type="ECO:0000313" key="2">
    <source>
        <dbReference type="Proteomes" id="UP000299102"/>
    </source>
</evidence>
<name>A0A4C1XNY9_EUMVA</name>
<evidence type="ECO:0000313" key="1">
    <source>
        <dbReference type="EMBL" id="GBP64702.1"/>
    </source>
</evidence>
<gene>
    <name evidence="1" type="ORF">EVAR_59868_1</name>
</gene>
<dbReference type="Proteomes" id="UP000299102">
    <property type="component" value="Unassembled WGS sequence"/>
</dbReference>
<dbReference type="EMBL" id="BGZK01000906">
    <property type="protein sequence ID" value="GBP64702.1"/>
    <property type="molecule type" value="Genomic_DNA"/>
</dbReference>